<evidence type="ECO:0000313" key="3">
    <source>
        <dbReference type="Proteomes" id="UP000018144"/>
    </source>
</evidence>
<dbReference type="Proteomes" id="UP000018144">
    <property type="component" value="Unassembled WGS sequence"/>
</dbReference>
<keyword evidence="3" id="KW-1185">Reference proteome</keyword>
<name>U4L0G9_PYROM</name>
<proteinExistence type="predicted"/>
<feature type="region of interest" description="Disordered" evidence="1">
    <location>
        <begin position="1"/>
        <end position="60"/>
    </location>
</feature>
<evidence type="ECO:0000256" key="1">
    <source>
        <dbReference type="SAM" id="MobiDB-lite"/>
    </source>
</evidence>
<gene>
    <name evidence="2" type="ORF">PCON_08181</name>
</gene>
<accession>U4L0G9</accession>
<reference evidence="2 3" key="1">
    <citation type="journal article" date="2013" name="PLoS Genet.">
        <title>The genome and development-dependent transcriptomes of Pyronema confluens: a window into fungal evolution.</title>
        <authorList>
            <person name="Traeger S."/>
            <person name="Altegoer F."/>
            <person name="Freitag M."/>
            <person name="Gabaldon T."/>
            <person name="Kempken F."/>
            <person name="Kumar A."/>
            <person name="Marcet-Houben M."/>
            <person name="Poggeler S."/>
            <person name="Stajich J.E."/>
            <person name="Nowrousian M."/>
        </authorList>
    </citation>
    <scope>NUCLEOTIDE SEQUENCE [LARGE SCALE GENOMIC DNA]</scope>
    <source>
        <strain evidence="3">CBS 100304</strain>
        <tissue evidence="2">Vegetative mycelium</tissue>
    </source>
</reference>
<feature type="compositionally biased region" description="Basic and acidic residues" evidence="1">
    <location>
        <begin position="32"/>
        <end position="54"/>
    </location>
</feature>
<organism evidence="2 3">
    <name type="scientific">Pyronema omphalodes (strain CBS 100304)</name>
    <name type="common">Pyronema confluens</name>
    <dbReference type="NCBI Taxonomy" id="1076935"/>
    <lineage>
        <taxon>Eukaryota</taxon>
        <taxon>Fungi</taxon>
        <taxon>Dikarya</taxon>
        <taxon>Ascomycota</taxon>
        <taxon>Pezizomycotina</taxon>
        <taxon>Pezizomycetes</taxon>
        <taxon>Pezizales</taxon>
        <taxon>Pyronemataceae</taxon>
        <taxon>Pyronema</taxon>
    </lineage>
</organism>
<protein>
    <submittedName>
        <fullName evidence="2">Uncharacterized protein</fullName>
    </submittedName>
</protein>
<dbReference type="EMBL" id="HF935421">
    <property type="protein sequence ID" value="CCX08588.1"/>
    <property type="molecule type" value="Genomic_DNA"/>
</dbReference>
<sequence>MARTCSRPATITEASNIPAIRGNKHPQSPNDEDFKPRKRYLDEKTIGETRRSNGDDYPMETTAEFYPKAFDSAEEDEEKNQKVLGYFVTDKADHSNELEKKPMNQFQ</sequence>
<dbReference type="AlphaFoldDB" id="U4L0G9"/>
<evidence type="ECO:0000313" key="2">
    <source>
        <dbReference type="EMBL" id="CCX08588.1"/>
    </source>
</evidence>